<evidence type="ECO:0000256" key="2">
    <source>
        <dbReference type="ARBA" id="ARBA00013168"/>
    </source>
</evidence>
<evidence type="ECO:0000256" key="9">
    <source>
        <dbReference type="ARBA" id="ARBA00022917"/>
    </source>
</evidence>
<dbReference type="InterPro" id="IPR003156">
    <property type="entry name" value="DHHA1_dom"/>
</dbReference>
<keyword evidence="9" id="KW-0648">Protein biosynthesis</keyword>
<dbReference type="GO" id="GO:0006419">
    <property type="term" value="P:alanyl-tRNA aminoacylation"/>
    <property type="evidence" value="ECO:0007669"/>
    <property type="project" value="TreeGrafter"/>
</dbReference>
<evidence type="ECO:0000256" key="1">
    <source>
        <dbReference type="ARBA" id="ARBA00008226"/>
    </source>
</evidence>
<dbReference type="Gene3D" id="3.30.980.10">
    <property type="entry name" value="Threonyl-trna Synthetase, Chain A, domain 2"/>
    <property type="match status" value="1"/>
</dbReference>
<dbReference type="GO" id="GO:0005739">
    <property type="term" value="C:mitochondrion"/>
    <property type="evidence" value="ECO:0007669"/>
    <property type="project" value="TreeGrafter"/>
</dbReference>
<dbReference type="FunFam" id="3.30.980.10:FF:000004">
    <property type="entry name" value="Alanine--tRNA ligase, cytoplasmic"/>
    <property type="match status" value="1"/>
</dbReference>
<organism evidence="12">
    <name type="scientific">Minutocellus polymorphus</name>
    <dbReference type="NCBI Taxonomy" id="265543"/>
    <lineage>
        <taxon>Eukaryota</taxon>
        <taxon>Sar</taxon>
        <taxon>Stramenopiles</taxon>
        <taxon>Ochrophyta</taxon>
        <taxon>Bacillariophyta</taxon>
        <taxon>Mediophyceae</taxon>
        <taxon>Cymatosirophycidae</taxon>
        <taxon>Cymatosirales</taxon>
        <taxon>Cymatosiraceae</taxon>
        <taxon>Minutocellus</taxon>
    </lineage>
</organism>
<dbReference type="GO" id="GO:0000049">
    <property type="term" value="F:tRNA binding"/>
    <property type="evidence" value="ECO:0007669"/>
    <property type="project" value="UniProtKB-KW"/>
</dbReference>
<keyword evidence="5" id="KW-0436">Ligase</keyword>
<comment type="similarity">
    <text evidence="1">Belongs to the class-II aminoacyl-tRNA synthetase family.</text>
</comment>
<keyword evidence="10" id="KW-0030">Aminoacyl-tRNA synthetase</keyword>
<dbReference type="InterPro" id="IPR050058">
    <property type="entry name" value="Ala-tRNA_ligase"/>
</dbReference>
<evidence type="ECO:0000256" key="8">
    <source>
        <dbReference type="ARBA" id="ARBA00022884"/>
    </source>
</evidence>
<evidence type="ECO:0000256" key="10">
    <source>
        <dbReference type="ARBA" id="ARBA00023146"/>
    </source>
</evidence>
<reference evidence="12" key="1">
    <citation type="submission" date="2021-01" db="EMBL/GenBank/DDBJ databases">
        <authorList>
            <person name="Corre E."/>
            <person name="Pelletier E."/>
            <person name="Niang G."/>
            <person name="Scheremetjew M."/>
            <person name="Finn R."/>
            <person name="Kale V."/>
            <person name="Holt S."/>
            <person name="Cochrane G."/>
            <person name="Meng A."/>
            <person name="Brown T."/>
            <person name="Cohen L."/>
        </authorList>
    </citation>
    <scope>NUCLEOTIDE SEQUENCE</scope>
    <source>
        <strain evidence="12">CCMP3303</strain>
    </source>
</reference>
<dbReference type="GO" id="GO:0002161">
    <property type="term" value="F:aminoacyl-tRNA deacylase activity"/>
    <property type="evidence" value="ECO:0007669"/>
    <property type="project" value="TreeGrafter"/>
</dbReference>
<keyword evidence="4" id="KW-0820">tRNA-binding</keyword>
<keyword evidence="8" id="KW-0694">RNA-binding</keyword>
<evidence type="ECO:0000259" key="11">
    <source>
        <dbReference type="SMART" id="SM00863"/>
    </source>
</evidence>
<dbReference type="Pfam" id="PF26023">
    <property type="entry name" value="ALA1"/>
    <property type="match status" value="1"/>
</dbReference>
<accession>A0A7S0FSX1</accession>
<dbReference type="SUPFAM" id="SSF55186">
    <property type="entry name" value="ThrRS/AlaRS common domain"/>
    <property type="match status" value="1"/>
</dbReference>
<dbReference type="Gene3D" id="3.10.310.40">
    <property type="match status" value="1"/>
</dbReference>
<dbReference type="FunFam" id="3.10.310.40:FF:000001">
    <property type="entry name" value="Alanine--tRNA ligase"/>
    <property type="match status" value="1"/>
</dbReference>
<dbReference type="PANTHER" id="PTHR11777:SF9">
    <property type="entry name" value="ALANINE--TRNA LIGASE, CYTOPLASMIC"/>
    <property type="match status" value="1"/>
</dbReference>
<dbReference type="PANTHER" id="PTHR11777">
    <property type="entry name" value="ALANYL-TRNA SYNTHETASE"/>
    <property type="match status" value="1"/>
</dbReference>
<gene>
    <name evidence="12" type="ORF">MPOL1434_LOCUS10398</name>
</gene>
<keyword evidence="7" id="KW-0067">ATP-binding</keyword>
<sequence length="243" mass="25073">MQNPQDGQWAKYSIEFCGGTHLSNTSEAEGFVLLKEEGIAKGVRRIVGVTKADAAAATAKADEFESRLTEASAVQGLELEGAIKKLGQELGELSISTVRKAGFNETLGKLGKAVVAWKKGQAAAKAGKVADELIAAASTTEGNKIVVRSDFGLDGKAAKSISAAVSKKVKDKAFLLVSADEDAGRFLVFAFAPKGLKDVDCKAWVAAATEGTGGKGGGKKDAAQSNISGLEKIDGVLEKAKSA</sequence>
<evidence type="ECO:0000256" key="4">
    <source>
        <dbReference type="ARBA" id="ARBA00022555"/>
    </source>
</evidence>
<dbReference type="SMART" id="SM00863">
    <property type="entry name" value="tRNA_SAD"/>
    <property type="match status" value="1"/>
</dbReference>
<evidence type="ECO:0000256" key="3">
    <source>
        <dbReference type="ARBA" id="ARBA00017959"/>
    </source>
</evidence>
<proteinExistence type="inferred from homology"/>
<dbReference type="InterPro" id="IPR012947">
    <property type="entry name" value="tRNA_SAD"/>
</dbReference>
<dbReference type="GO" id="GO:0004813">
    <property type="term" value="F:alanine-tRNA ligase activity"/>
    <property type="evidence" value="ECO:0007669"/>
    <property type="project" value="UniProtKB-EC"/>
</dbReference>
<name>A0A7S0FSX1_9STRA</name>
<evidence type="ECO:0000313" key="12">
    <source>
        <dbReference type="EMBL" id="CAD8379163.1"/>
    </source>
</evidence>
<evidence type="ECO:0000256" key="7">
    <source>
        <dbReference type="ARBA" id="ARBA00022840"/>
    </source>
</evidence>
<dbReference type="EC" id="6.1.1.7" evidence="2"/>
<dbReference type="EMBL" id="HBEJ01017808">
    <property type="protein sequence ID" value="CAD8379163.1"/>
    <property type="molecule type" value="Transcribed_RNA"/>
</dbReference>
<evidence type="ECO:0000256" key="6">
    <source>
        <dbReference type="ARBA" id="ARBA00022741"/>
    </source>
</evidence>
<evidence type="ECO:0000256" key="5">
    <source>
        <dbReference type="ARBA" id="ARBA00022598"/>
    </source>
</evidence>
<dbReference type="GO" id="GO:0005524">
    <property type="term" value="F:ATP binding"/>
    <property type="evidence" value="ECO:0007669"/>
    <property type="project" value="UniProtKB-KW"/>
</dbReference>
<dbReference type="AlphaFoldDB" id="A0A7S0FSX1"/>
<dbReference type="Pfam" id="PF02272">
    <property type="entry name" value="DHHA1"/>
    <property type="match status" value="1"/>
</dbReference>
<dbReference type="Pfam" id="PF07973">
    <property type="entry name" value="tRNA_SAD"/>
    <property type="match status" value="1"/>
</dbReference>
<dbReference type="InterPro" id="IPR018163">
    <property type="entry name" value="Thr/Ala-tRNA-synth_IIc_edit"/>
</dbReference>
<feature type="domain" description="Threonyl/alanyl tRNA synthetase SAD" evidence="11">
    <location>
        <begin position="5"/>
        <end position="47"/>
    </location>
</feature>
<dbReference type="InterPro" id="IPR059090">
    <property type="entry name" value="ALA1_helical"/>
</dbReference>
<protein>
    <recommendedName>
        <fullName evidence="3">Alanine--tRNA ligase</fullName>
        <ecNumber evidence="2">6.1.1.7</ecNumber>
    </recommendedName>
</protein>
<keyword evidence="6" id="KW-0547">Nucleotide-binding</keyword>